<dbReference type="AlphaFoldDB" id="A0A4D6MSX9"/>
<sequence length="98" mass="11141">MSRPLHTCILSEFTISAGWKCFATPMALLAKSLVILHKFLFKEKKTHILARIVSPKVCCYSPVVVLVFAGWRHPRFRASACKERERRNAAQGRRIGVC</sequence>
<keyword evidence="2" id="KW-1185">Reference proteome</keyword>
<gene>
    <name evidence="1" type="ORF">DEO72_LG8g1913</name>
</gene>
<dbReference type="Proteomes" id="UP000501690">
    <property type="component" value="Linkage Group LG8"/>
</dbReference>
<evidence type="ECO:0000313" key="2">
    <source>
        <dbReference type="Proteomes" id="UP000501690"/>
    </source>
</evidence>
<evidence type="ECO:0000313" key="1">
    <source>
        <dbReference type="EMBL" id="QCE03884.1"/>
    </source>
</evidence>
<protein>
    <submittedName>
        <fullName evidence="1">Uncharacterized protein</fullName>
    </submittedName>
</protein>
<name>A0A4D6MSX9_VIGUN</name>
<proteinExistence type="predicted"/>
<reference evidence="1 2" key="1">
    <citation type="submission" date="2019-04" db="EMBL/GenBank/DDBJ databases">
        <title>An improved genome assembly and genetic linkage map for asparagus bean, Vigna unguiculata ssp. sesquipedialis.</title>
        <authorList>
            <person name="Xia Q."/>
            <person name="Zhang R."/>
            <person name="Dong Y."/>
        </authorList>
    </citation>
    <scope>NUCLEOTIDE SEQUENCE [LARGE SCALE GENOMIC DNA]</scope>
    <source>
        <tissue evidence="1">Leaf</tissue>
    </source>
</reference>
<organism evidence="1 2">
    <name type="scientific">Vigna unguiculata</name>
    <name type="common">Cowpea</name>
    <dbReference type="NCBI Taxonomy" id="3917"/>
    <lineage>
        <taxon>Eukaryota</taxon>
        <taxon>Viridiplantae</taxon>
        <taxon>Streptophyta</taxon>
        <taxon>Embryophyta</taxon>
        <taxon>Tracheophyta</taxon>
        <taxon>Spermatophyta</taxon>
        <taxon>Magnoliopsida</taxon>
        <taxon>eudicotyledons</taxon>
        <taxon>Gunneridae</taxon>
        <taxon>Pentapetalae</taxon>
        <taxon>rosids</taxon>
        <taxon>fabids</taxon>
        <taxon>Fabales</taxon>
        <taxon>Fabaceae</taxon>
        <taxon>Papilionoideae</taxon>
        <taxon>50 kb inversion clade</taxon>
        <taxon>NPAAA clade</taxon>
        <taxon>indigoferoid/millettioid clade</taxon>
        <taxon>Phaseoleae</taxon>
        <taxon>Vigna</taxon>
    </lineage>
</organism>
<dbReference type="EMBL" id="CP039352">
    <property type="protein sequence ID" value="QCE03884.1"/>
    <property type="molecule type" value="Genomic_DNA"/>
</dbReference>
<accession>A0A4D6MSX9</accession>